<dbReference type="GO" id="GO:0045436">
    <property type="term" value="F:lycopene beta cyclase activity"/>
    <property type="evidence" value="ECO:0007669"/>
    <property type="project" value="UniProtKB-ARBA"/>
</dbReference>
<keyword evidence="6" id="KW-0472">Membrane</keyword>
<dbReference type="EMBL" id="AP025739">
    <property type="protein sequence ID" value="BDI30109.1"/>
    <property type="molecule type" value="Genomic_DNA"/>
</dbReference>
<dbReference type="NCBIfam" id="TIGR03462">
    <property type="entry name" value="CarR_dom_SF"/>
    <property type="match status" value="1"/>
</dbReference>
<dbReference type="Proteomes" id="UP000287394">
    <property type="component" value="Chromosome"/>
</dbReference>
<gene>
    <name evidence="8" type="ORF">CCAX7_21600</name>
</gene>
<evidence type="ECO:0000256" key="4">
    <source>
        <dbReference type="ARBA" id="ARBA00022746"/>
    </source>
</evidence>
<evidence type="ECO:0000256" key="3">
    <source>
        <dbReference type="ARBA" id="ARBA00022692"/>
    </source>
</evidence>
<dbReference type="GO" id="GO:0016020">
    <property type="term" value="C:membrane"/>
    <property type="evidence" value="ECO:0007669"/>
    <property type="project" value="UniProtKB-SubCell"/>
</dbReference>
<evidence type="ECO:0000256" key="6">
    <source>
        <dbReference type="ARBA" id="ARBA00023136"/>
    </source>
</evidence>
<name>A0A402D1Y9_9BACT</name>
<keyword evidence="5" id="KW-1133">Transmembrane helix</keyword>
<dbReference type="RefSeq" id="WP_119323562.1">
    <property type="nucleotide sequence ID" value="NZ_AP025739.1"/>
</dbReference>
<keyword evidence="7" id="KW-0413">Isomerase</keyword>
<keyword evidence="3" id="KW-0812">Transmembrane</keyword>
<dbReference type="InterPro" id="IPR017825">
    <property type="entry name" value="Lycopene_cyclase_dom"/>
</dbReference>
<dbReference type="GO" id="GO:0016872">
    <property type="term" value="F:intramolecular lyase activity"/>
    <property type="evidence" value="ECO:0007669"/>
    <property type="project" value="InterPro"/>
</dbReference>
<dbReference type="GO" id="GO:0016117">
    <property type="term" value="P:carotenoid biosynthetic process"/>
    <property type="evidence" value="ECO:0007669"/>
    <property type="project" value="UniProtKB-KW"/>
</dbReference>
<protein>
    <submittedName>
        <fullName evidence="8">Uncharacterized protein</fullName>
    </submittedName>
</protein>
<organism evidence="8 9">
    <name type="scientific">Capsulimonas corticalis</name>
    <dbReference type="NCBI Taxonomy" id="2219043"/>
    <lineage>
        <taxon>Bacteria</taxon>
        <taxon>Bacillati</taxon>
        <taxon>Armatimonadota</taxon>
        <taxon>Armatimonadia</taxon>
        <taxon>Capsulimonadales</taxon>
        <taxon>Capsulimonadaceae</taxon>
        <taxon>Capsulimonas</taxon>
    </lineage>
</organism>
<dbReference type="OrthoDB" id="5195186at2"/>
<evidence type="ECO:0000313" key="8">
    <source>
        <dbReference type="EMBL" id="BDI30109.1"/>
    </source>
</evidence>
<comment type="pathway">
    <text evidence="2">Carotenoid biosynthesis.</text>
</comment>
<keyword evidence="4" id="KW-0125">Carotenoid biosynthesis</keyword>
<evidence type="ECO:0000256" key="2">
    <source>
        <dbReference type="ARBA" id="ARBA00004829"/>
    </source>
</evidence>
<keyword evidence="9" id="KW-1185">Reference proteome</keyword>
<dbReference type="KEGG" id="ccot:CCAX7_21600"/>
<comment type="subcellular location">
    <subcellularLocation>
        <location evidence="1">Membrane</location>
        <topology evidence="1">Multi-pass membrane protein</topology>
    </subcellularLocation>
</comment>
<sequence>MHTPHAYLMYELLWALPVIIIQWLVAGRELWKRRRLLIAVSTLATLYLGACDALALGHGIWSVDPKRVLGIYAGPLPLEEFLFYGVTNVMAAQGFVMIVGYLRERRRGA</sequence>
<evidence type="ECO:0000313" key="9">
    <source>
        <dbReference type="Proteomes" id="UP000287394"/>
    </source>
</evidence>
<evidence type="ECO:0000256" key="7">
    <source>
        <dbReference type="ARBA" id="ARBA00023235"/>
    </source>
</evidence>
<evidence type="ECO:0000256" key="1">
    <source>
        <dbReference type="ARBA" id="ARBA00004141"/>
    </source>
</evidence>
<dbReference type="AlphaFoldDB" id="A0A402D1Y9"/>
<proteinExistence type="predicted"/>
<accession>A0A402D1Y9</accession>
<reference evidence="8 9" key="1">
    <citation type="journal article" date="2019" name="Int. J. Syst. Evol. Microbiol.">
        <title>Capsulimonas corticalis gen. nov., sp. nov., an aerobic capsulated bacterium, of a novel bacterial order, Capsulimonadales ord. nov., of the class Armatimonadia of the phylum Armatimonadetes.</title>
        <authorList>
            <person name="Li J."/>
            <person name="Kudo C."/>
            <person name="Tonouchi A."/>
        </authorList>
    </citation>
    <scope>NUCLEOTIDE SEQUENCE [LARGE SCALE GENOMIC DNA]</scope>
    <source>
        <strain evidence="8 9">AX-7</strain>
    </source>
</reference>
<evidence type="ECO:0000256" key="5">
    <source>
        <dbReference type="ARBA" id="ARBA00022989"/>
    </source>
</evidence>